<dbReference type="Gene3D" id="3.30.420.40">
    <property type="match status" value="1"/>
</dbReference>
<dbReference type="AlphaFoldDB" id="A0A9P8RPF0"/>
<dbReference type="PRINTS" id="PR00301">
    <property type="entry name" value="HEATSHOCK70"/>
</dbReference>
<dbReference type="RefSeq" id="XP_045953749.1">
    <property type="nucleotide sequence ID" value="XM_046096862.1"/>
</dbReference>
<feature type="compositionally biased region" description="Polar residues" evidence="1">
    <location>
        <begin position="302"/>
        <end position="313"/>
    </location>
</feature>
<protein>
    <submittedName>
        <fullName evidence="2">Uncharacterized protein</fullName>
    </submittedName>
</protein>
<dbReference type="Proteomes" id="UP000758603">
    <property type="component" value="Unassembled WGS sequence"/>
</dbReference>
<dbReference type="GeneID" id="70125754"/>
<organism evidence="2 3">
    <name type="scientific">Truncatella angustata</name>
    <dbReference type="NCBI Taxonomy" id="152316"/>
    <lineage>
        <taxon>Eukaryota</taxon>
        <taxon>Fungi</taxon>
        <taxon>Dikarya</taxon>
        <taxon>Ascomycota</taxon>
        <taxon>Pezizomycotina</taxon>
        <taxon>Sordariomycetes</taxon>
        <taxon>Xylariomycetidae</taxon>
        <taxon>Amphisphaeriales</taxon>
        <taxon>Sporocadaceae</taxon>
        <taxon>Truncatella</taxon>
    </lineage>
</organism>
<feature type="region of interest" description="Disordered" evidence="1">
    <location>
        <begin position="135"/>
        <end position="219"/>
    </location>
</feature>
<sequence>MLVIKINKSRQDHPCAFQAIMSHSSGSILSDKPESDSSDKKLGSLDTPDNKSGGIFGISSNTSSALDTAKNKPSGGLFGGTDYKPPGGLFGGSGNTTSAFATSAEKPSGGLFGGTDYKPSGGLFGGSDYKPSGGLFATPAEKPSGGLFGGSGNTTSAFATPAEKPSGGLFGGTDYKPPGGLFATSAEKPSGGLFGGSGNTTSAFATPAEKPSGGLFGGSDYKPPGGLFATSAEKPSGGLFGGSDYKPPGGLFATSAEKPSGGLFGGSDYKPPGGLFATSAEKPSGGLFGGSDYKPSEGLLGSSDNKPSTSESDQGLLDGFNEKLQFGTPDDHDEVEDILVIGIDFGTTYSGVAWATRVDFENSQINYITSWPGNGREEGKVPTELWYDDNKEPVWGYEVPAHADPFRWFKLLLLRTEDLDSELHESEFVVRARDMMEKSGKSAVDLVADYLRLLWGHIVSTIARARGDDIVKSLAIHLVITVPAIWKSYARQALQDAAKRSGIFEERFVGATKLTLAIEPEVAALSTLHEQGSGVRPGNVYVICDAGGGTVDLVSYEVKSTNPIVLQEAVEGTGGLCGGIFIDQVFERMCSGRLGPRWKQLSKTGIREIMKNEWEYGIKPQYKPAKLVKEYTVSLPAETFKGQSNSSLDDTTRYPYIKNGRIIFLGSHIKTAFEGVFSNIEKLVDEQICKATEKGLHVTGIILVGGLGGSAYLYDYLKAIHAKAGITVLQSGGVKPRTAICRGAVFKGFLQEQADQDNCDMVVAPIMVTSTVARASYGIMFETGFNSQTHLEEDKKWSIRKGTWMATNQMEWYLKRGDMVSKSKPVRSSWFRLYGERDFSRTLSIVLYQCDDEVPPGRKTPDVRELGTLSCTLDVGYADLPDFGRKSWLNTKKLDFEIELVPSGASVEFILYFNGRKQTGPSAKFRIA</sequence>
<evidence type="ECO:0000256" key="1">
    <source>
        <dbReference type="SAM" id="MobiDB-lite"/>
    </source>
</evidence>
<name>A0A9P8RPF0_9PEZI</name>
<feature type="region of interest" description="Disordered" evidence="1">
    <location>
        <begin position="286"/>
        <end position="316"/>
    </location>
</feature>
<dbReference type="InterPro" id="IPR043129">
    <property type="entry name" value="ATPase_NBD"/>
</dbReference>
<feature type="compositionally biased region" description="Basic and acidic residues" evidence="1">
    <location>
        <begin position="31"/>
        <end position="43"/>
    </location>
</feature>
<evidence type="ECO:0000313" key="3">
    <source>
        <dbReference type="Proteomes" id="UP000758603"/>
    </source>
</evidence>
<gene>
    <name evidence="2" type="ORF">BKA67DRAFT_429649</name>
</gene>
<keyword evidence="3" id="KW-1185">Reference proteome</keyword>
<accession>A0A9P8RPF0</accession>
<evidence type="ECO:0000313" key="2">
    <source>
        <dbReference type="EMBL" id="KAH6647235.1"/>
    </source>
</evidence>
<comment type="caution">
    <text evidence="2">The sequence shown here is derived from an EMBL/GenBank/DDBJ whole genome shotgun (WGS) entry which is preliminary data.</text>
</comment>
<dbReference type="CDD" id="cd10170">
    <property type="entry name" value="ASKHA_NBD_HSP70"/>
    <property type="match status" value="1"/>
</dbReference>
<dbReference type="PANTHER" id="PTHR14187:SF5">
    <property type="entry name" value="HEAT SHOCK 70 KDA PROTEIN 12A"/>
    <property type="match status" value="1"/>
</dbReference>
<dbReference type="EMBL" id="JAGPXC010000009">
    <property type="protein sequence ID" value="KAH6647235.1"/>
    <property type="molecule type" value="Genomic_DNA"/>
</dbReference>
<feature type="region of interest" description="Disordered" evidence="1">
    <location>
        <begin position="26"/>
        <end position="67"/>
    </location>
</feature>
<proteinExistence type="predicted"/>
<dbReference type="SUPFAM" id="SSF53067">
    <property type="entry name" value="Actin-like ATPase domain"/>
    <property type="match status" value="2"/>
</dbReference>
<reference evidence="2" key="1">
    <citation type="journal article" date="2021" name="Nat. Commun.">
        <title>Genetic determinants of endophytism in the Arabidopsis root mycobiome.</title>
        <authorList>
            <person name="Mesny F."/>
            <person name="Miyauchi S."/>
            <person name="Thiergart T."/>
            <person name="Pickel B."/>
            <person name="Atanasova L."/>
            <person name="Karlsson M."/>
            <person name="Huettel B."/>
            <person name="Barry K.W."/>
            <person name="Haridas S."/>
            <person name="Chen C."/>
            <person name="Bauer D."/>
            <person name="Andreopoulos W."/>
            <person name="Pangilinan J."/>
            <person name="LaButti K."/>
            <person name="Riley R."/>
            <person name="Lipzen A."/>
            <person name="Clum A."/>
            <person name="Drula E."/>
            <person name="Henrissat B."/>
            <person name="Kohler A."/>
            <person name="Grigoriev I.V."/>
            <person name="Martin F.M."/>
            <person name="Hacquard S."/>
        </authorList>
    </citation>
    <scope>NUCLEOTIDE SEQUENCE</scope>
    <source>
        <strain evidence="2">MPI-SDFR-AT-0073</strain>
    </source>
</reference>
<dbReference type="PANTHER" id="PTHR14187">
    <property type="entry name" value="ALPHA KINASE/ELONGATION FACTOR 2 KINASE"/>
    <property type="match status" value="1"/>
</dbReference>
<dbReference type="OrthoDB" id="2963168at2759"/>